<protein>
    <submittedName>
        <fullName evidence="1">Uncharacterized protein</fullName>
    </submittedName>
</protein>
<dbReference type="OrthoDB" id="2391627at2759"/>
<evidence type="ECO:0000313" key="1">
    <source>
        <dbReference type="EMBL" id="TXT15763.1"/>
    </source>
</evidence>
<gene>
    <name evidence="1" type="ORF">VHUM_00266</name>
</gene>
<dbReference type="GO" id="GO:0005739">
    <property type="term" value="C:mitochondrion"/>
    <property type="evidence" value="ECO:0007669"/>
    <property type="project" value="GOC"/>
</dbReference>
<keyword evidence="2" id="KW-1185">Reference proteome</keyword>
<reference evidence="1 2" key="1">
    <citation type="journal article" date="2019" name="PLoS Genet.">
        <title>Convergent evolution of linked mating-type loci in basidiomycete fungi.</title>
        <authorList>
            <person name="Sun S."/>
            <person name="Coelho M.A."/>
            <person name="Heitman J."/>
            <person name="Nowrousian M."/>
        </authorList>
    </citation>
    <scope>NUCLEOTIDE SEQUENCE [LARGE SCALE GENOMIC DNA]</scope>
    <source>
        <strain evidence="1 2">CBS 4282</strain>
    </source>
</reference>
<dbReference type="EMBL" id="QKWK01000001">
    <property type="protein sequence ID" value="TXT15763.1"/>
    <property type="molecule type" value="Genomic_DNA"/>
</dbReference>
<accession>A0A7D8Z7N7</accession>
<dbReference type="GO" id="GO:0006122">
    <property type="term" value="P:mitochondrial electron transport, ubiquinol to cytochrome c"/>
    <property type="evidence" value="ECO:0007669"/>
    <property type="project" value="InterPro"/>
</dbReference>
<dbReference type="InterPro" id="IPR019182">
    <property type="entry name" value="Cytochrome_b-c1_su10_fun"/>
</dbReference>
<dbReference type="Proteomes" id="UP000473826">
    <property type="component" value="Unassembled WGS sequence"/>
</dbReference>
<dbReference type="AlphaFoldDB" id="A0A7D8Z7N7"/>
<organism evidence="1 2">
    <name type="scientific">Vanrija humicola</name>
    <name type="common">Yeast</name>
    <name type="synonym">Cryptococcus humicola</name>
    <dbReference type="NCBI Taxonomy" id="5417"/>
    <lineage>
        <taxon>Eukaryota</taxon>
        <taxon>Fungi</taxon>
        <taxon>Dikarya</taxon>
        <taxon>Basidiomycota</taxon>
        <taxon>Agaricomycotina</taxon>
        <taxon>Tremellomycetes</taxon>
        <taxon>Trichosporonales</taxon>
        <taxon>Trichosporonaceae</taxon>
        <taxon>Vanrija</taxon>
    </lineage>
</organism>
<comment type="caution">
    <text evidence="1">The sequence shown here is derived from an EMBL/GenBank/DDBJ whole genome shotgun (WGS) entry which is preliminary data.</text>
</comment>
<dbReference type="Pfam" id="PF09796">
    <property type="entry name" value="QCR10"/>
    <property type="match status" value="1"/>
</dbReference>
<sequence>MGSVPIFQKDVLVKFPLVRGGATDNTPDSDKPF</sequence>
<evidence type="ECO:0000313" key="2">
    <source>
        <dbReference type="Proteomes" id="UP000473826"/>
    </source>
</evidence>
<name>A0A7D8Z7N7_VANHU</name>
<proteinExistence type="predicted"/>